<keyword evidence="3" id="KW-1185">Reference proteome</keyword>
<dbReference type="Proteomes" id="UP001338582">
    <property type="component" value="Chromosome 4"/>
</dbReference>
<accession>A0AAX4HC54</accession>
<dbReference type="KEGG" id="asau:88174372"/>
<proteinExistence type="predicted"/>
<name>A0AAX4HC54_9ASCO</name>
<evidence type="ECO:0000256" key="1">
    <source>
        <dbReference type="SAM" id="MobiDB-lite"/>
    </source>
</evidence>
<dbReference type="RefSeq" id="XP_062878348.1">
    <property type="nucleotide sequence ID" value="XM_063022278.1"/>
</dbReference>
<dbReference type="GeneID" id="88174372"/>
<feature type="region of interest" description="Disordered" evidence="1">
    <location>
        <begin position="1"/>
        <end position="25"/>
    </location>
</feature>
<dbReference type="AlphaFoldDB" id="A0AAX4HC54"/>
<feature type="compositionally biased region" description="Basic residues" evidence="1">
    <location>
        <begin position="11"/>
        <end position="21"/>
    </location>
</feature>
<reference evidence="2 3" key="1">
    <citation type="submission" date="2023-10" db="EMBL/GenBank/DDBJ databases">
        <title>Draft Genome Sequence of Candida saopaulonensis from a very Premature Infant with Sepsis.</title>
        <authorList>
            <person name="Ning Y."/>
            <person name="Dai R."/>
            <person name="Xiao M."/>
            <person name="Xu Y."/>
            <person name="Yan Q."/>
            <person name="Zhang L."/>
        </authorList>
    </citation>
    <scope>NUCLEOTIDE SEQUENCE [LARGE SCALE GENOMIC DNA]</scope>
    <source>
        <strain evidence="2 3">19XY460</strain>
    </source>
</reference>
<sequence length="264" mass="29826">MEAEECEVVGHKHKTKKKKSRKDGEAPIQYDHLKKKSIAASACSIRTFWNRPNFPKEDHSINEPQDHSHYTKHRILHPITNTENGCKPGDYSCISIIRIAKNDGKKKKENHKTLKSFQNLHLPIRIPKTSPIPTHYPSITLAHVRRTLPSFSPSRAPHTLPAPSLDSGFAATRTQNGNLTDAHNQTRMASIRLCVRLRSAPGLATARLSVPPLLRFVLSPSARFFRELAPLHLSLHQLVAAQTLLQNMTPLPLPYWPFFFSRAV</sequence>
<dbReference type="EMBL" id="CP138897">
    <property type="protein sequence ID" value="WPK25966.1"/>
    <property type="molecule type" value="Genomic_DNA"/>
</dbReference>
<protein>
    <submittedName>
        <fullName evidence="2">Uncharacterized protein</fullName>
    </submittedName>
</protein>
<gene>
    <name evidence="2" type="ORF">PUMCH_003308</name>
</gene>
<evidence type="ECO:0000313" key="3">
    <source>
        <dbReference type="Proteomes" id="UP001338582"/>
    </source>
</evidence>
<evidence type="ECO:0000313" key="2">
    <source>
        <dbReference type="EMBL" id="WPK25966.1"/>
    </source>
</evidence>
<organism evidence="2 3">
    <name type="scientific">Australozyma saopauloensis</name>
    <dbReference type="NCBI Taxonomy" id="291208"/>
    <lineage>
        <taxon>Eukaryota</taxon>
        <taxon>Fungi</taxon>
        <taxon>Dikarya</taxon>
        <taxon>Ascomycota</taxon>
        <taxon>Saccharomycotina</taxon>
        <taxon>Pichiomycetes</taxon>
        <taxon>Metschnikowiaceae</taxon>
        <taxon>Australozyma</taxon>
    </lineage>
</organism>